<dbReference type="SUPFAM" id="SSF52047">
    <property type="entry name" value="RNI-like"/>
    <property type="match status" value="1"/>
</dbReference>
<keyword evidence="1" id="KW-0175">Coiled coil</keyword>
<organism evidence="2 3">
    <name type="scientific">Tetrapyrgos nigripes</name>
    <dbReference type="NCBI Taxonomy" id="182062"/>
    <lineage>
        <taxon>Eukaryota</taxon>
        <taxon>Fungi</taxon>
        <taxon>Dikarya</taxon>
        <taxon>Basidiomycota</taxon>
        <taxon>Agaricomycotina</taxon>
        <taxon>Agaricomycetes</taxon>
        <taxon>Agaricomycetidae</taxon>
        <taxon>Agaricales</taxon>
        <taxon>Marasmiineae</taxon>
        <taxon>Marasmiaceae</taxon>
        <taxon>Tetrapyrgos</taxon>
    </lineage>
</organism>
<feature type="coiled-coil region" evidence="1">
    <location>
        <begin position="90"/>
        <end position="124"/>
    </location>
</feature>
<name>A0A8H5FD23_9AGAR</name>
<keyword evidence="3" id="KW-1185">Reference proteome</keyword>
<evidence type="ECO:0000313" key="3">
    <source>
        <dbReference type="Proteomes" id="UP000559256"/>
    </source>
</evidence>
<evidence type="ECO:0000313" key="2">
    <source>
        <dbReference type="EMBL" id="KAF5332321.1"/>
    </source>
</evidence>
<dbReference type="OrthoDB" id="2910058at2759"/>
<comment type="caution">
    <text evidence="2">The sequence shown here is derived from an EMBL/GenBank/DDBJ whole genome shotgun (WGS) entry which is preliminary data.</text>
</comment>
<sequence>MYGWTAYGSKRSQNYRLGDWLAKACEHCFVALADLLVKALCHQEPGARSQEELKMLWQRLPSFQLRIPDIDLDFSRERIRAPGFPSSLEHTQISQMVAEAEKDLSDYEEDLRCLDSIVSDLRKKRDDLQRYVDDCKAYLSPIRQLPTEIMEEIFLYYQDLHGTRKGGRFREPINHSTQDLTALLLSSVCKLWHSICLCTPQLWSRFSVVLNRSRVHGAPSQLLPIYLSRSKQMPLCFDIKIDGRYCREPTKILSLLVAQSHRWFSTNWDLYNMDEEGVACLGVQKELPLLQHIALKRDGASSGDLLGIFAGARTPRTVSLTRMSNFLDSKLPWSEVHFLRAYNISSDVGVVDILVKLAGQCCTLRSFEAHFGDVPFESAQLECSIHLNTLEYLCLDTVSPYEIGEFFSIATLPNLRRLALVLYNDSNNDTHTPNTDSFRSFISRSQCSISVLRLGDLRLNEAFNPICDMLPHLPALKKLIFAEEYCDAIRPTLMETLMETLSVHSPHSIEAGQGADSLTAQNDDPVLPLLEELDMEVCAEDFQASKFVDMVESRCSLTGHGICALKSVRLYLQWHYSITKDSTVPLILQSLEGTGIEIISSTSDSRQFLRDEHQGCWPAP</sequence>
<dbReference type="AlphaFoldDB" id="A0A8H5FD23"/>
<evidence type="ECO:0000256" key="1">
    <source>
        <dbReference type="SAM" id="Coils"/>
    </source>
</evidence>
<accession>A0A8H5FD23</accession>
<gene>
    <name evidence="2" type="ORF">D9758_016107</name>
</gene>
<evidence type="ECO:0008006" key="4">
    <source>
        <dbReference type="Google" id="ProtNLM"/>
    </source>
</evidence>
<dbReference type="Gene3D" id="1.20.1280.50">
    <property type="match status" value="1"/>
</dbReference>
<protein>
    <recommendedName>
        <fullName evidence="4">F-box domain-containing protein</fullName>
    </recommendedName>
</protein>
<proteinExistence type="predicted"/>
<reference evidence="2 3" key="1">
    <citation type="journal article" date="2020" name="ISME J.">
        <title>Uncovering the hidden diversity of litter-decomposition mechanisms in mushroom-forming fungi.</title>
        <authorList>
            <person name="Floudas D."/>
            <person name="Bentzer J."/>
            <person name="Ahren D."/>
            <person name="Johansson T."/>
            <person name="Persson P."/>
            <person name="Tunlid A."/>
        </authorList>
    </citation>
    <scope>NUCLEOTIDE SEQUENCE [LARGE SCALE GENOMIC DNA]</scope>
    <source>
        <strain evidence="2 3">CBS 291.85</strain>
    </source>
</reference>
<dbReference type="Proteomes" id="UP000559256">
    <property type="component" value="Unassembled WGS sequence"/>
</dbReference>
<dbReference type="EMBL" id="JAACJM010000312">
    <property type="protein sequence ID" value="KAF5332321.1"/>
    <property type="molecule type" value="Genomic_DNA"/>
</dbReference>